<feature type="region of interest" description="Disordered" evidence="6">
    <location>
        <begin position="1"/>
        <end position="23"/>
    </location>
</feature>
<dbReference type="GO" id="GO:0051301">
    <property type="term" value="P:cell division"/>
    <property type="evidence" value="ECO:0007669"/>
    <property type="project" value="UniProtKB-KW"/>
</dbReference>
<dbReference type="InParanoid" id="A0A6I9SW52"/>
<keyword evidence="4" id="KW-0131">Cell cycle</keyword>
<keyword evidence="2" id="KW-0132">Cell division</keyword>
<dbReference type="Pfam" id="PF02984">
    <property type="entry name" value="Cyclin_C"/>
    <property type="match status" value="1"/>
</dbReference>
<dbReference type="RefSeq" id="XP_011073691.1">
    <property type="nucleotide sequence ID" value="XM_011075389.2"/>
</dbReference>
<dbReference type="InterPro" id="IPR004367">
    <property type="entry name" value="Cyclin_C-dom"/>
</dbReference>
<dbReference type="OrthoDB" id="306099at2759"/>
<evidence type="ECO:0000313" key="10">
    <source>
        <dbReference type="RefSeq" id="XP_011073691.1"/>
    </source>
</evidence>
<dbReference type="Gramene" id="SIN_1015285.t">
    <property type="protein sequence ID" value="SIN_1015285.t"/>
    <property type="gene ID" value="SIN_1015285"/>
</dbReference>
<feature type="domain" description="Cyclin-like" evidence="7">
    <location>
        <begin position="75"/>
        <end position="161"/>
    </location>
</feature>
<evidence type="ECO:0000259" key="8">
    <source>
        <dbReference type="SMART" id="SM01332"/>
    </source>
</evidence>
<dbReference type="InterPro" id="IPR006671">
    <property type="entry name" value="Cyclin_N"/>
</dbReference>
<evidence type="ECO:0000256" key="3">
    <source>
        <dbReference type="ARBA" id="ARBA00023127"/>
    </source>
</evidence>
<dbReference type="FunCoup" id="A0A6I9SW52">
    <property type="interactions" value="740"/>
</dbReference>
<evidence type="ECO:0000256" key="2">
    <source>
        <dbReference type="ARBA" id="ARBA00022618"/>
    </source>
</evidence>
<evidence type="ECO:0000256" key="5">
    <source>
        <dbReference type="RuleBase" id="RU000383"/>
    </source>
</evidence>
<dbReference type="FunFam" id="1.10.472.10:FF:000069">
    <property type="entry name" value="Cyclin-D5-1"/>
    <property type="match status" value="1"/>
</dbReference>
<dbReference type="SMART" id="SM00385">
    <property type="entry name" value="CYCLIN"/>
    <property type="match status" value="2"/>
</dbReference>
<dbReference type="GeneID" id="105158594"/>
<reference evidence="10" key="1">
    <citation type="submission" date="2025-08" db="UniProtKB">
        <authorList>
            <consortium name="RefSeq"/>
        </authorList>
    </citation>
    <scope>IDENTIFICATION</scope>
</reference>
<keyword evidence="3 5" id="KW-0195">Cyclin</keyword>
<dbReference type="KEGG" id="sind:105158594"/>
<proteinExistence type="inferred from homology"/>
<keyword evidence="9" id="KW-1185">Reference proteome</keyword>
<protein>
    <submittedName>
        <fullName evidence="10">Cyclin-D5-1-like isoform X1</fullName>
    </submittedName>
</protein>
<dbReference type="Proteomes" id="UP000504604">
    <property type="component" value="Linkage group LG3"/>
</dbReference>
<dbReference type="AlphaFoldDB" id="A0A6I9SW52"/>
<evidence type="ECO:0000313" key="9">
    <source>
        <dbReference type="Proteomes" id="UP000504604"/>
    </source>
</evidence>
<dbReference type="InterPro" id="IPR036915">
    <property type="entry name" value="Cyclin-like_sf"/>
</dbReference>
<evidence type="ECO:0000256" key="6">
    <source>
        <dbReference type="SAM" id="MobiDB-lite"/>
    </source>
</evidence>
<comment type="similarity">
    <text evidence="1">Belongs to the cyclin family. Cyclin D subfamily.</text>
</comment>
<evidence type="ECO:0000259" key="7">
    <source>
        <dbReference type="SMART" id="SM00385"/>
    </source>
</evidence>
<sequence>MESSPNLLCGEDESSFNEPSNEKDENLEFCSVSESDCEFVEMMFQRETSFRSVNDGSSVMSTRRRSKCCRLDAVKWILETRALFGYHHRTAYLSVIYFDRFFARTEYSDGIPWLVRLLAVACLSLAAKMEECGVRALTEYNVEGFKFQTNVIQRMELMVLNTLEWKMGSATPFAYLNYFVSKFCGESRHKEVRIRASEFILAVMAEINVVEHRPSIIAAAAVLAAYNYRLTKATLENKIEAVPSWGSLEKEHVFSCYSLLQEIPMLKTPKTTSTTTSLSADSTVISRAGIKRRLAFDDGSQVHKLSKQ</sequence>
<dbReference type="Gene3D" id="1.10.472.10">
    <property type="entry name" value="Cyclin-like"/>
    <property type="match status" value="2"/>
</dbReference>
<name>A0A6I9SW52_SESIN</name>
<evidence type="ECO:0000256" key="1">
    <source>
        <dbReference type="ARBA" id="ARBA00009065"/>
    </source>
</evidence>
<dbReference type="PANTHER" id="PTHR10177">
    <property type="entry name" value="CYCLINS"/>
    <property type="match status" value="1"/>
</dbReference>
<dbReference type="SUPFAM" id="SSF47954">
    <property type="entry name" value="Cyclin-like"/>
    <property type="match status" value="1"/>
</dbReference>
<feature type="domain" description="Cyclin-like" evidence="7">
    <location>
        <begin position="174"/>
        <end position="262"/>
    </location>
</feature>
<dbReference type="CDD" id="cd20544">
    <property type="entry name" value="CYCLIN_AtCycD-like_rpt2"/>
    <property type="match status" value="1"/>
</dbReference>
<dbReference type="InterPro" id="IPR039361">
    <property type="entry name" value="Cyclin"/>
</dbReference>
<accession>A0A6I9SW52</accession>
<dbReference type="InterPro" id="IPR013763">
    <property type="entry name" value="Cyclin-like_dom"/>
</dbReference>
<dbReference type="Pfam" id="PF00134">
    <property type="entry name" value="Cyclin_N"/>
    <property type="match status" value="1"/>
</dbReference>
<evidence type="ECO:0000256" key="4">
    <source>
        <dbReference type="ARBA" id="ARBA00023306"/>
    </source>
</evidence>
<feature type="domain" description="Cyclin C-terminal" evidence="8">
    <location>
        <begin position="170"/>
        <end position="288"/>
    </location>
</feature>
<dbReference type="SMART" id="SM01332">
    <property type="entry name" value="Cyclin_C"/>
    <property type="match status" value="1"/>
</dbReference>
<gene>
    <name evidence="10" type="primary">LOC105158594</name>
</gene>
<organism evidence="9 10">
    <name type="scientific">Sesamum indicum</name>
    <name type="common">Oriental sesame</name>
    <name type="synonym">Sesamum orientale</name>
    <dbReference type="NCBI Taxonomy" id="4182"/>
    <lineage>
        <taxon>Eukaryota</taxon>
        <taxon>Viridiplantae</taxon>
        <taxon>Streptophyta</taxon>
        <taxon>Embryophyta</taxon>
        <taxon>Tracheophyta</taxon>
        <taxon>Spermatophyta</taxon>
        <taxon>Magnoliopsida</taxon>
        <taxon>eudicotyledons</taxon>
        <taxon>Gunneridae</taxon>
        <taxon>Pentapetalae</taxon>
        <taxon>asterids</taxon>
        <taxon>lamiids</taxon>
        <taxon>Lamiales</taxon>
        <taxon>Pedaliaceae</taxon>
        <taxon>Sesamum</taxon>
    </lineage>
</organism>